<protein>
    <submittedName>
        <fullName evidence="2">Sigma 54 modulation/S30EA ribosomal C-terminal domain-containing protein</fullName>
    </submittedName>
</protein>
<dbReference type="InterPro" id="IPR032528">
    <property type="entry name" value="Ribosom_S30AE_C"/>
</dbReference>
<dbReference type="EMBL" id="JBHUEM010000020">
    <property type="protein sequence ID" value="MFD1737288.1"/>
    <property type="molecule type" value="Genomic_DNA"/>
</dbReference>
<evidence type="ECO:0000313" key="2">
    <source>
        <dbReference type="EMBL" id="MFD1737288.1"/>
    </source>
</evidence>
<keyword evidence="3" id="KW-1185">Reference proteome</keyword>
<comment type="caution">
    <text evidence="2">The sequence shown here is derived from an EMBL/GenBank/DDBJ whole genome shotgun (WGS) entry which is preliminary data.</text>
</comment>
<dbReference type="Pfam" id="PF16321">
    <property type="entry name" value="Ribosom_S30AE_C"/>
    <property type="match status" value="1"/>
</dbReference>
<evidence type="ECO:0000259" key="1">
    <source>
        <dbReference type="Pfam" id="PF16321"/>
    </source>
</evidence>
<feature type="domain" description="Sigma 54 modulation/S30EA ribosomal protein C-terminal" evidence="1">
    <location>
        <begin position="18"/>
        <end position="47"/>
    </location>
</feature>
<reference evidence="3" key="1">
    <citation type="journal article" date="2019" name="Int. J. Syst. Evol. Microbiol.">
        <title>The Global Catalogue of Microorganisms (GCM) 10K type strain sequencing project: providing services to taxonomists for standard genome sequencing and annotation.</title>
        <authorList>
            <consortium name="The Broad Institute Genomics Platform"/>
            <consortium name="The Broad Institute Genome Sequencing Center for Infectious Disease"/>
            <person name="Wu L."/>
            <person name="Ma J."/>
        </authorList>
    </citation>
    <scope>NUCLEOTIDE SEQUENCE [LARGE SCALE GENOMIC DNA]</scope>
    <source>
        <strain evidence="3">CCUG 49339</strain>
    </source>
</reference>
<organism evidence="2 3">
    <name type="scientific">Bacillus salitolerans</name>
    <dbReference type="NCBI Taxonomy" id="1437434"/>
    <lineage>
        <taxon>Bacteria</taxon>
        <taxon>Bacillati</taxon>
        <taxon>Bacillota</taxon>
        <taxon>Bacilli</taxon>
        <taxon>Bacillales</taxon>
        <taxon>Bacillaceae</taxon>
        <taxon>Bacillus</taxon>
    </lineage>
</organism>
<gene>
    <name evidence="2" type="ORF">ACFSCX_12060</name>
</gene>
<dbReference type="RefSeq" id="WP_377928491.1">
    <property type="nucleotide sequence ID" value="NZ_JBHUEM010000020.1"/>
</dbReference>
<proteinExistence type="predicted"/>
<dbReference type="Proteomes" id="UP001597214">
    <property type="component" value="Unassembled WGS sequence"/>
</dbReference>
<evidence type="ECO:0000313" key="3">
    <source>
        <dbReference type="Proteomes" id="UP001597214"/>
    </source>
</evidence>
<sequence>MNTIPPPFELQEIEYECEEVVWIMRFDIKPINKEEAILQMNMLDHNIV</sequence>
<accession>A0ABW4LRH4</accession>
<name>A0ABW4LRH4_9BACI</name>